<keyword evidence="11" id="KW-1185">Reference proteome</keyword>
<dbReference type="GeneTree" id="ENSGT00940000162845"/>
<feature type="domain" description="Alcohol dehydrogenase-like C-terminal" evidence="8">
    <location>
        <begin position="204"/>
        <end position="329"/>
    </location>
</feature>
<dbReference type="PANTHER" id="PTHR43880:SF6">
    <property type="entry name" value="ALCOHOL DEHYDROGENASE 6A (CLASS V)"/>
    <property type="match status" value="1"/>
</dbReference>
<keyword evidence="4" id="KW-0560">Oxidoreductase</keyword>
<organism evidence="10 11">
    <name type="scientific">Loxodonta africana</name>
    <name type="common">African elephant</name>
    <dbReference type="NCBI Taxonomy" id="9785"/>
    <lineage>
        <taxon>Eukaryota</taxon>
        <taxon>Metazoa</taxon>
        <taxon>Chordata</taxon>
        <taxon>Craniata</taxon>
        <taxon>Vertebrata</taxon>
        <taxon>Euteleostomi</taxon>
        <taxon>Mammalia</taxon>
        <taxon>Eutheria</taxon>
        <taxon>Afrotheria</taxon>
        <taxon>Proboscidea</taxon>
        <taxon>Elephantidae</taxon>
        <taxon>Loxodonta</taxon>
    </lineage>
</organism>
<reference evidence="10 11" key="1">
    <citation type="submission" date="2009-06" db="EMBL/GenBank/DDBJ databases">
        <title>The Genome Sequence of Loxodonta africana (African elephant).</title>
        <authorList>
            <person name="Di Palma F."/>
            <person name="Heiman D."/>
            <person name="Young S."/>
            <person name="Johnson J."/>
            <person name="Lander E.S."/>
            <person name="Lindblad-Toh K."/>
        </authorList>
    </citation>
    <scope>NUCLEOTIDE SEQUENCE [LARGE SCALE GENOMIC DNA]</scope>
    <source>
        <strain evidence="10 11">Isolate ISIS603380</strain>
    </source>
</reference>
<keyword evidence="3 6" id="KW-0862">Zinc</keyword>
<dbReference type="AlphaFoldDB" id="G3TZW9"/>
<evidence type="ECO:0000259" key="8">
    <source>
        <dbReference type="Pfam" id="PF00107"/>
    </source>
</evidence>
<reference evidence="10" key="2">
    <citation type="submission" date="2025-08" db="UniProtKB">
        <authorList>
            <consortium name="Ensembl"/>
        </authorList>
    </citation>
    <scope>IDENTIFICATION</scope>
    <source>
        <strain evidence="10">Isolate ISIS603380</strain>
    </source>
</reference>
<evidence type="ECO:0000256" key="7">
    <source>
        <dbReference type="SAM" id="SignalP"/>
    </source>
</evidence>
<dbReference type="InParanoid" id="G3TZW9"/>
<dbReference type="InterPro" id="IPR002328">
    <property type="entry name" value="ADH_Zn_CS"/>
</dbReference>
<dbReference type="PANTHER" id="PTHR43880">
    <property type="entry name" value="ALCOHOL DEHYDROGENASE"/>
    <property type="match status" value="1"/>
</dbReference>
<sequence length="374" mass="40394">FSLCPLTITCRAALAWALNSPLSVEEVQAHPPKAGEVHIKMVSSGICGTDNHILKGRLSVSFPLIPGHEGAGIVESIGEGVSSMKSGDKVLTLILPQPRECNPSLHTVGNFCQKQDVLPSFALTLDRTSRFTCKGEKIYHSFRTSTFTEYTIVPEIAVAKIDDAAPMDKVCIISCENPRGYGAAAHSAKVTPGSTRVAYGLGRIGSVIVIGCKASGTSNVIEVDINEKKFPWAKALGVTDCLSPKLKKPVQEVMVEMTRFGVDFVFEAIGLTDMWVAAWDSCPESYGFCMIIGLASSNSKLSLGALMIFSGRTLKGASLGDYKTRDCIPQLVTAYNGINIDPLITHELPFNQIHKVMELFYAGKSFSIHCVLLF</sequence>
<feature type="domain" description="Alcohol dehydrogenase-like N-terminal" evidence="9">
    <location>
        <begin position="34"/>
        <end position="162"/>
    </location>
</feature>
<dbReference type="OMA" id="PMCTEYK"/>
<reference evidence="10" key="3">
    <citation type="submission" date="2025-09" db="UniProtKB">
        <authorList>
            <consortium name="Ensembl"/>
        </authorList>
    </citation>
    <scope>IDENTIFICATION</scope>
    <source>
        <strain evidence="10">Isolate ISIS603380</strain>
    </source>
</reference>
<dbReference type="FunFam" id="3.40.50.720:FF:000003">
    <property type="entry name" value="S-(hydroxymethyl)glutathione dehydrogenase"/>
    <property type="match status" value="1"/>
</dbReference>
<evidence type="ECO:0000256" key="3">
    <source>
        <dbReference type="ARBA" id="ARBA00022833"/>
    </source>
</evidence>
<dbReference type="Gene3D" id="3.40.50.720">
    <property type="entry name" value="NAD(P)-binding Rossmann-like Domain"/>
    <property type="match status" value="1"/>
</dbReference>
<dbReference type="Proteomes" id="UP000007646">
    <property type="component" value="Unassembled WGS sequence"/>
</dbReference>
<dbReference type="GO" id="GO:0042572">
    <property type="term" value="P:retinol metabolic process"/>
    <property type="evidence" value="ECO:0007669"/>
    <property type="project" value="TreeGrafter"/>
</dbReference>
<evidence type="ECO:0000313" key="10">
    <source>
        <dbReference type="Ensembl" id="ENSLAFP00000021127.1"/>
    </source>
</evidence>
<evidence type="ECO:0000256" key="6">
    <source>
        <dbReference type="RuleBase" id="RU361277"/>
    </source>
</evidence>
<dbReference type="InterPro" id="IPR036291">
    <property type="entry name" value="NAD(P)-bd_dom_sf"/>
</dbReference>
<evidence type="ECO:0000256" key="5">
    <source>
        <dbReference type="ARBA" id="ARBA00023027"/>
    </source>
</evidence>
<dbReference type="GO" id="GO:0005829">
    <property type="term" value="C:cytosol"/>
    <property type="evidence" value="ECO:0007669"/>
    <property type="project" value="TreeGrafter"/>
</dbReference>
<dbReference type="GO" id="GO:0004745">
    <property type="term" value="F:all-trans-retinol dehydrogenase (NAD+) activity"/>
    <property type="evidence" value="ECO:0007669"/>
    <property type="project" value="TreeGrafter"/>
</dbReference>
<evidence type="ECO:0000256" key="4">
    <source>
        <dbReference type="ARBA" id="ARBA00023002"/>
    </source>
</evidence>
<dbReference type="Gene3D" id="3.90.180.10">
    <property type="entry name" value="Medium-chain alcohol dehydrogenases, catalytic domain"/>
    <property type="match status" value="1"/>
</dbReference>
<keyword evidence="5" id="KW-0520">NAD</keyword>
<comment type="similarity">
    <text evidence="6">Belongs to the zinc-containing alcohol dehydrogenase family.</text>
</comment>
<dbReference type="Pfam" id="PF08240">
    <property type="entry name" value="ADH_N"/>
    <property type="match status" value="1"/>
</dbReference>
<dbReference type="SUPFAM" id="SSF51735">
    <property type="entry name" value="NAD(P)-binding Rossmann-fold domains"/>
    <property type="match status" value="1"/>
</dbReference>
<dbReference type="Ensembl" id="ENSLAFT00000029447.1">
    <property type="protein sequence ID" value="ENSLAFP00000021127.1"/>
    <property type="gene ID" value="ENSLAFG00000025758.1"/>
</dbReference>
<evidence type="ECO:0000313" key="11">
    <source>
        <dbReference type="Proteomes" id="UP000007646"/>
    </source>
</evidence>
<dbReference type="GO" id="GO:0008270">
    <property type="term" value="F:zinc ion binding"/>
    <property type="evidence" value="ECO:0007669"/>
    <property type="project" value="InterPro"/>
</dbReference>
<accession>G3TZW9</accession>
<dbReference type="InterPro" id="IPR013154">
    <property type="entry name" value="ADH-like_N"/>
</dbReference>
<dbReference type="InterPro" id="IPR011032">
    <property type="entry name" value="GroES-like_sf"/>
</dbReference>
<dbReference type="eggNOG" id="KOG0022">
    <property type="taxonomic scope" value="Eukaryota"/>
</dbReference>
<keyword evidence="2 6" id="KW-0479">Metal-binding</keyword>
<comment type="cofactor">
    <cofactor evidence="1 6">
        <name>Zn(2+)</name>
        <dbReference type="ChEBI" id="CHEBI:29105"/>
    </cofactor>
</comment>
<proteinExistence type="inferred from homology"/>
<feature type="chain" id="PRO_5003456125" description="Alcohol dehydrogenase N-terminal domain-containing protein" evidence="7">
    <location>
        <begin position="30"/>
        <end position="374"/>
    </location>
</feature>
<dbReference type="InterPro" id="IPR013149">
    <property type="entry name" value="ADH-like_C"/>
</dbReference>
<dbReference type="GO" id="GO:0042573">
    <property type="term" value="P:retinoic acid metabolic process"/>
    <property type="evidence" value="ECO:0007669"/>
    <property type="project" value="TreeGrafter"/>
</dbReference>
<dbReference type="PROSITE" id="PS00059">
    <property type="entry name" value="ADH_ZINC"/>
    <property type="match status" value="1"/>
</dbReference>
<evidence type="ECO:0000259" key="9">
    <source>
        <dbReference type="Pfam" id="PF08240"/>
    </source>
</evidence>
<evidence type="ECO:0008006" key="12">
    <source>
        <dbReference type="Google" id="ProtNLM"/>
    </source>
</evidence>
<protein>
    <recommendedName>
        <fullName evidence="12">Alcohol dehydrogenase N-terminal domain-containing protein</fullName>
    </recommendedName>
</protein>
<keyword evidence="7" id="KW-0732">Signal</keyword>
<feature type="signal peptide" evidence="7">
    <location>
        <begin position="1"/>
        <end position="29"/>
    </location>
</feature>
<dbReference type="STRING" id="9785.ENSLAFP00000021127"/>
<evidence type="ECO:0000256" key="2">
    <source>
        <dbReference type="ARBA" id="ARBA00022723"/>
    </source>
</evidence>
<dbReference type="Pfam" id="PF00107">
    <property type="entry name" value="ADH_zinc_N"/>
    <property type="match status" value="1"/>
</dbReference>
<dbReference type="HOGENOM" id="CLU_026673_14_0_1"/>
<dbReference type="SUPFAM" id="SSF50129">
    <property type="entry name" value="GroES-like"/>
    <property type="match status" value="1"/>
</dbReference>
<name>G3TZW9_LOXAF</name>
<evidence type="ECO:0000256" key="1">
    <source>
        <dbReference type="ARBA" id="ARBA00001947"/>
    </source>
</evidence>